<feature type="region of interest" description="Disordered" evidence="1">
    <location>
        <begin position="317"/>
        <end position="378"/>
    </location>
</feature>
<dbReference type="OrthoDB" id="5865767at2759"/>
<gene>
    <name evidence="3" type="ORF">EJ06DRAFT_531243</name>
</gene>
<dbReference type="Pfam" id="PF00169">
    <property type="entry name" value="PH"/>
    <property type="match status" value="1"/>
</dbReference>
<sequence length="496" mass="55065">MTWQSLFAQAALADSLAPHPDNADSEPRPPRQLPVLPPTRSQQYGYHNTFHTHASAVPPPLSPLASSEPDVLPPYTCTVHREGALELRREFLTPFQPDPDGAWQPTYAVLRGTQLNLFSTSAKPKPKPAPLLRSRSFRRSVTDVPESDDAPLLKSYSLQHAEVGAAPDAKYSDAFPARIRPAPLLARLVRPTGRARRLSLLISSWPADHAENEVDPAREWSFRLRVESEQILLSATSQEEMLAWIETLCAAIDISPPLEDRSEPRYRSLPRRARRQRQIEEAAVGYALGALYEGDDERADARRRLVEQQERIVRRFYPQLLEGPEPDADAEAHAEAAEAEAEATTEEPHDPEADELDPSDPDEARQHKAAPPQPSPAAVLRYRRRCAPILLRDSPRASPVVFCAARRLRLRIDARARALVPFEMAPPRYDNEWRPAAARGDALVRVESVSSESGDSDIISGAGVRPPRVKAVGKERRRGVNVGFGDAMVLQGVVIV</sequence>
<keyword evidence="4" id="KW-1185">Reference proteome</keyword>
<dbReference type="AlphaFoldDB" id="A0A6G1HUI3"/>
<protein>
    <recommendedName>
        <fullName evidence="2">PH domain-containing protein</fullName>
    </recommendedName>
</protein>
<dbReference type="PANTHER" id="PTHR37283">
    <property type="entry name" value="PH DOMAIN-CONTAINING PROTEIN YHR131C"/>
    <property type="match status" value="1"/>
</dbReference>
<dbReference type="PROSITE" id="PS50003">
    <property type="entry name" value="PH_DOMAIN"/>
    <property type="match status" value="1"/>
</dbReference>
<dbReference type="EMBL" id="ML996697">
    <property type="protein sequence ID" value="KAF2399723.1"/>
    <property type="molecule type" value="Genomic_DNA"/>
</dbReference>
<evidence type="ECO:0000313" key="4">
    <source>
        <dbReference type="Proteomes" id="UP000799640"/>
    </source>
</evidence>
<feature type="compositionally biased region" description="Acidic residues" evidence="1">
    <location>
        <begin position="352"/>
        <end position="361"/>
    </location>
</feature>
<feature type="region of interest" description="Disordered" evidence="1">
    <location>
        <begin position="12"/>
        <end position="45"/>
    </location>
</feature>
<name>A0A6G1HUI3_9PEZI</name>
<dbReference type="PANTHER" id="PTHR37283:SF1">
    <property type="entry name" value="PH DOMAIN-CONTAINING PROTEIN YHR131C"/>
    <property type="match status" value="1"/>
</dbReference>
<proteinExistence type="predicted"/>
<dbReference type="InterPro" id="IPR011993">
    <property type="entry name" value="PH-like_dom_sf"/>
</dbReference>
<evidence type="ECO:0000313" key="3">
    <source>
        <dbReference type="EMBL" id="KAF2399723.1"/>
    </source>
</evidence>
<reference evidence="3" key="1">
    <citation type="journal article" date="2020" name="Stud. Mycol.">
        <title>101 Dothideomycetes genomes: a test case for predicting lifestyles and emergence of pathogens.</title>
        <authorList>
            <person name="Haridas S."/>
            <person name="Albert R."/>
            <person name="Binder M."/>
            <person name="Bloem J."/>
            <person name="Labutti K."/>
            <person name="Salamov A."/>
            <person name="Andreopoulos B."/>
            <person name="Baker S."/>
            <person name="Barry K."/>
            <person name="Bills G."/>
            <person name="Bluhm B."/>
            <person name="Cannon C."/>
            <person name="Castanera R."/>
            <person name="Culley D."/>
            <person name="Daum C."/>
            <person name="Ezra D."/>
            <person name="Gonzalez J."/>
            <person name="Henrissat B."/>
            <person name="Kuo A."/>
            <person name="Liang C."/>
            <person name="Lipzen A."/>
            <person name="Lutzoni F."/>
            <person name="Magnuson J."/>
            <person name="Mondo S."/>
            <person name="Nolan M."/>
            <person name="Ohm R."/>
            <person name="Pangilinan J."/>
            <person name="Park H.-J."/>
            <person name="Ramirez L."/>
            <person name="Alfaro M."/>
            <person name="Sun H."/>
            <person name="Tritt A."/>
            <person name="Yoshinaga Y."/>
            <person name="Zwiers L.-H."/>
            <person name="Turgeon B."/>
            <person name="Goodwin S."/>
            <person name="Spatafora J."/>
            <person name="Crous P."/>
            <person name="Grigoriev I."/>
        </authorList>
    </citation>
    <scope>NUCLEOTIDE SEQUENCE</scope>
    <source>
        <strain evidence="3">CBS 262.69</strain>
    </source>
</reference>
<dbReference type="Gene3D" id="2.30.29.30">
    <property type="entry name" value="Pleckstrin-homology domain (PH domain)/Phosphotyrosine-binding domain (PTB)"/>
    <property type="match status" value="1"/>
</dbReference>
<evidence type="ECO:0000256" key="1">
    <source>
        <dbReference type="SAM" id="MobiDB-lite"/>
    </source>
</evidence>
<accession>A0A6G1HUI3</accession>
<evidence type="ECO:0000259" key="2">
    <source>
        <dbReference type="PROSITE" id="PS50003"/>
    </source>
</evidence>
<dbReference type="SUPFAM" id="SSF50729">
    <property type="entry name" value="PH domain-like"/>
    <property type="match status" value="1"/>
</dbReference>
<dbReference type="SMART" id="SM00233">
    <property type="entry name" value="PH"/>
    <property type="match status" value="1"/>
</dbReference>
<dbReference type="InterPro" id="IPR001849">
    <property type="entry name" value="PH_domain"/>
</dbReference>
<feature type="domain" description="PH" evidence="2">
    <location>
        <begin position="78"/>
        <end position="253"/>
    </location>
</feature>
<organism evidence="3 4">
    <name type="scientific">Trichodelitschia bisporula</name>
    <dbReference type="NCBI Taxonomy" id="703511"/>
    <lineage>
        <taxon>Eukaryota</taxon>
        <taxon>Fungi</taxon>
        <taxon>Dikarya</taxon>
        <taxon>Ascomycota</taxon>
        <taxon>Pezizomycotina</taxon>
        <taxon>Dothideomycetes</taxon>
        <taxon>Dothideomycetes incertae sedis</taxon>
        <taxon>Phaeotrichales</taxon>
        <taxon>Phaeotrichaceae</taxon>
        <taxon>Trichodelitschia</taxon>
    </lineage>
</organism>
<dbReference type="Proteomes" id="UP000799640">
    <property type="component" value="Unassembled WGS sequence"/>
</dbReference>